<sequence>MASTESASGSDAVQANEPQDSQETAQQSSTKRKRSDDDHGGAEDARSSFLESMGTDMVDLYVGAKRQLFRVHKLAMCRQIEYFDKMFNGSFRETSELRASFPDDDPRAFDLLLGWIYTGIVKPLHVMRGPTGVRSKTWCGVLFYCLAEKFLLYELMDKIMTTLLECHKNERKSSLAVDAMDFVFEHTMATSPLRKYFTHLTHYIMHSGTLESKFSPESAHELFKKYDTVFLDFLRLMRASKEVIDPRTKSPCDFHWHKTPCHLAIQAGTDTAQSETQK</sequence>
<dbReference type="PANTHER" id="PTHR47843">
    <property type="entry name" value="BTB DOMAIN-CONTAINING PROTEIN-RELATED"/>
    <property type="match status" value="1"/>
</dbReference>
<dbReference type="SUPFAM" id="SSF54695">
    <property type="entry name" value="POZ domain"/>
    <property type="match status" value="1"/>
</dbReference>
<dbReference type="Gene3D" id="3.30.710.10">
    <property type="entry name" value="Potassium Channel Kv1.1, Chain A"/>
    <property type="match status" value="1"/>
</dbReference>
<gene>
    <name evidence="3" type="ORF">PVAG01_08779</name>
</gene>
<keyword evidence="4" id="KW-1185">Reference proteome</keyword>
<organism evidence="3 4">
    <name type="scientific">Phlyctema vagabunda</name>
    <dbReference type="NCBI Taxonomy" id="108571"/>
    <lineage>
        <taxon>Eukaryota</taxon>
        <taxon>Fungi</taxon>
        <taxon>Dikarya</taxon>
        <taxon>Ascomycota</taxon>
        <taxon>Pezizomycotina</taxon>
        <taxon>Leotiomycetes</taxon>
        <taxon>Helotiales</taxon>
        <taxon>Dermateaceae</taxon>
        <taxon>Phlyctema</taxon>
    </lineage>
</organism>
<evidence type="ECO:0000313" key="3">
    <source>
        <dbReference type="EMBL" id="KAL3420280.1"/>
    </source>
</evidence>
<name>A0ABR4PAD2_9HELO</name>
<dbReference type="Pfam" id="PF00651">
    <property type="entry name" value="BTB"/>
    <property type="match status" value="1"/>
</dbReference>
<feature type="compositionally biased region" description="Polar residues" evidence="1">
    <location>
        <begin position="1"/>
        <end position="29"/>
    </location>
</feature>
<dbReference type="PROSITE" id="PS50097">
    <property type="entry name" value="BTB"/>
    <property type="match status" value="1"/>
</dbReference>
<dbReference type="InterPro" id="IPR000210">
    <property type="entry name" value="BTB/POZ_dom"/>
</dbReference>
<dbReference type="InterPro" id="IPR011333">
    <property type="entry name" value="SKP1/BTB/POZ_sf"/>
</dbReference>
<dbReference type="Proteomes" id="UP001629113">
    <property type="component" value="Unassembled WGS sequence"/>
</dbReference>
<reference evidence="3 4" key="1">
    <citation type="submission" date="2024-06" db="EMBL/GenBank/DDBJ databases">
        <title>Complete genome of Phlyctema vagabunda strain 19-DSS-EL-015.</title>
        <authorList>
            <person name="Fiorenzani C."/>
        </authorList>
    </citation>
    <scope>NUCLEOTIDE SEQUENCE [LARGE SCALE GENOMIC DNA]</scope>
    <source>
        <strain evidence="3 4">19-DSS-EL-015</strain>
    </source>
</reference>
<feature type="region of interest" description="Disordered" evidence="1">
    <location>
        <begin position="1"/>
        <end position="45"/>
    </location>
</feature>
<dbReference type="CDD" id="cd18186">
    <property type="entry name" value="BTB_POZ_ZBTB_KLHL-like"/>
    <property type="match status" value="1"/>
</dbReference>
<evidence type="ECO:0000313" key="4">
    <source>
        <dbReference type="Proteomes" id="UP001629113"/>
    </source>
</evidence>
<feature type="compositionally biased region" description="Basic and acidic residues" evidence="1">
    <location>
        <begin position="34"/>
        <end position="45"/>
    </location>
</feature>
<evidence type="ECO:0000259" key="2">
    <source>
        <dbReference type="PROSITE" id="PS50097"/>
    </source>
</evidence>
<evidence type="ECO:0000256" key="1">
    <source>
        <dbReference type="SAM" id="MobiDB-lite"/>
    </source>
</evidence>
<dbReference type="SMART" id="SM00225">
    <property type="entry name" value="BTB"/>
    <property type="match status" value="1"/>
</dbReference>
<proteinExistence type="predicted"/>
<accession>A0ABR4PAD2</accession>
<dbReference type="EMBL" id="JBFCZG010000007">
    <property type="protein sequence ID" value="KAL3420280.1"/>
    <property type="molecule type" value="Genomic_DNA"/>
</dbReference>
<feature type="domain" description="BTB" evidence="2">
    <location>
        <begin position="58"/>
        <end position="125"/>
    </location>
</feature>
<protein>
    <submittedName>
        <fullName evidence="3">BTB/POZ domain-containing protein</fullName>
    </submittedName>
</protein>
<comment type="caution">
    <text evidence="3">The sequence shown here is derived from an EMBL/GenBank/DDBJ whole genome shotgun (WGS) entry which is preliminary data.</text>
</comment>